<organism evidence="1 2">
    <name type="scientific">Clohesyomyces aquaticus</name>
    <dbReference type="NCBI Taxonomy" id="1231657"/>
    <lineage>
        <taxon>Eukaryota</taxon>
        <taxon>Fungi</taxon>
        <taxon>Dikarya</taxon>
        <taxon>Ascomycota</taxon>
        <taxon>Pezizomycotina</taxon>
        <taxon>Dothideomycetes</taxon>
        <taxon>Pleosporomycetidae</taxon>
        <taxon>Pleosporales</taxon>
        <taxon>Lindgomycetaceae</taxon>
        <taxon>Clohesyomyces</taxon>
    </lineage>
</organism>
<protein>
    <submittedName>
        <fullName evidence="1">Uncharacterized protein</fullName>
    </submittedName>
</protein>
<accession>A0A1Y1ZU05</accession>
<reference evidence="1 2" key="1">
    <citation type="submission" date="2016-07" db="EMBL/GenBank/DDBJ databases">
        <title>Pervasive Adenine N6-methylation of Active Genes in Fungi.</title>
        <authorList>
            <consortium name="DOE Joint Genome Institute"/>
            <person name="Mondo S.J."/>
            <person name="Dannebaum R.O."/>
            <person name="Kuo R.C."/>
            <person name="Labutti K."/>
            <person name="Haridas S."/>
            <person name="Kuo A."/>
            <person name="Salamov A."/>
            <person name="Ahrendt S.R."/>
            <person name="Lipzen A."/>
            <person name="Sullivan W."/>
            <person name="Andreopoulos W.B."/>
            <person name="Clum A."/>
            <person name="Lindquist E."/>
            <person name="Daum C."/>
            <person name="Ramamoorthy G.K."/>
            <person name="Gryganskyi A."/>
            <person name="Culley D."/>
            <person name="Magnuson J.K."/>
            <person name="James T.Y."/>
            <person name="O'Malley M.A."/>
            <person name="Stajich J.E."/>
            <person name="Spatafora J.W."/>
            <person name="Visel A."/>
            <person name="Grigoriev I.V."/>
        </authorList>
    </citation>
    <scope>NUCLEOTIDE SEQUENCE [LARGE SCALE GENOMIC DNA]</scope>
    <source>
        <strain evidence="1 2">CBS 115471</strain>
    </source>
</reference>
<sequence>MESQQSRRGMGLYPRRISLVMEASNCARRVRMETAIFKTARCLTTAPPACFTCVPYPRPGNSMAASDETSERGGCGRYPYGPQTLLAHFPGFTSSAVPMSLSTRLSHCTPPSAVPRFAWRPLPSITSRQHHGHSVRPRPSTESANLHHQGAYGAFCLALGRRRIRMDVPCRPNPVRALCD</sequence>
<name>A0A1Y1ZU05_9PLEO</name>
<dbReference type="AlphaFoldDB" id="A0A1Y1ZU05"/>
<keyword evidence="2" id="KW-1185">Reference proteome</keyword>
<dbReference type="EMBL" id="MCFA01000039">
    <property type="protein sequence ID" value="ORY13736.1"/>
    <property type="molecule type" value="Genomic_DNA"/>
</dbReference>
<evidence type="ECO:0000313" key="2">
    <source>
        <dbReference type="Proteomes" id="UP000193144"/>
    </source>
</evidence>
<comment type="caution">
    <text evidence="1">The sequence shown here is derived from an EMBL/GenBank/DDBJ whole genome shotgun (WGS) entry which is preliminary data.</text>
</comment>
<gene>
    <name evidence="1" type="ORF">BCR34DRAFT_256230</name>
</gene>
<evidence type="ECO:0000313" key="1">
    <source>
        <dbReference type="EMBL" id="ORY13736.1"/>
    </source>
</evidence>
<dbReference type="Proteomes" id="UP000193144">
    <property type="component" value="Unassembled WGS sequence"/>
</dbReference>
<proteinExistence type="predicted"/>